<keyword evidence="2" id="KW-1185">Reference proteome</keyword>
<evidence type="ECO:0000313" key="2">
    <source>
        <dbReference type="Proteomes" id="UP000078551"/>
    </source>
</evidence>
<keyword evidence="1" id="KW-0614">Plasmid</keyword>
<dbReference type="EMBL" id="CP013569">
    <property type="protein sequence ID" value="ANL87109.1"/>
    <property type="molecule type" value="Genomic_DNA"/>
</dbReference>
<dbReference type="Proteomes" id="UP000078551">
    <property type="component" value="Plasmid pRphaN771a"/>
</dbReference>
<geneLocation type="plasmid" evidence="1 2">
    <name>pRphaN771a</name>
</geneLocation>
<protein>
    <submittedName>
        <fullName evidence="1">Uncharacterized protein</fullName>
    </submittedName>
</protein>
<reference evidence="1 2" key="1">
    <citation type="submission" date="2015-11" db="EMBL/GenBank/DDBJ databases">
        <title>The limits of bacterial species coexistence and the symbiotic plasmid transference in sympatric Rhizobium populations.</title>
        <authorList>
            <person name="Perez-Carrascal O.M."/>
            <person name="VanInsberghe D."/>
            <person name="Juarez S."/>
            <person name="Polz M.F."/>
            <person name="Vinuesa P."/>
            <person name="Gonzalez V."/>
        </authorList>
    </citation>
    <scope>NUCLEOTIDE SEQUENCE [LARGE SCALE GENOMIC DNA]</scope>
    <source>
        <strain evidence="1 2">N771</strain>
        <plasmid evidence="1 2">pRphaN771a</plasmid>
    </source>
</reference>
<name>A0ABM6CFR0_9HYPH</name>
<proteinExistence type="predicted"/>
<gene>
    <name evidence="1" type="ORF">AMC81_PA00088</name>
</gene>
<organism evidence="1 2">
    <name type="scientific">Rhizobium phaseoli</name>
    <dbReference type="NCBI Taxonomy" id="396"/>
    <lineage>
        <taxon>Bacteria</taxon>
        <taxon>Pseudomonadati</taxon>
        <taxon>Pseudomonadota</taxon>
        <taxon>Alphaproteobacteria</taxon>
        <taxon>Hyphomicrobiales</taxon>
        <taxon>Rhizobiaceae</taxon>
        <taxon>Rhizobium/Agrobacterium group</taxon>
        <taxon>Rhizobium</taxon>
    </lineage>
</organism>
<accession>A0ABM6CFR0</accession>
<evidence type="ECO:0000313" key="1">
    <source>
        <dbReference type="EMBL" id="ANL87109.1"/>
    </source>
</evidence>
<dbReference type="RefSeq" id="WP_150129135.1">
    <property type="nucleotide sequence ID" value="NZ_CP013569.1"/>
</dbReference>
<sequence length="76" mass="9017">MRTLIMLTLLICNPITMGVIGGVKWSRDYNASLKTAYEERNYARVCPEYKAASTWDRWFDQNLGYIDWCEKYLDRV</sequence>